<feature type="compositionally biased region" description="Low complexity" evidence="13">
    <location>
        <begin position="268"/>
        <end position="277"/>
    </location>
</feature>
<organism evidence="16 17">
    <name type="scientific">Meripilus lineatus</name>
    <dbReference type="NCBI Taxonomy" id="2056292"/>
    <lineage>
        <taxon>Eukaryota</taxon>
        <taxon>Fungi</taxon>
        <taxon>Dikarya</taxon>
        <taxon>Basidiomycota</taxon>
        <taxon>Agaricomycotina</taxon>
        <taxon>Agaricomycetes</taxon>
        <taxon>Polyporales</taxon>
        <taxon>Meripilaceae</taxon>
        <taxon>Meripilus</taxon>
    </lineage>
</organism>
<feature type="compositionally biased region" description="Basic residues" evidence="13">
    <location>
        <begin position="297"/>
        <end position="311"/>
    </location>
</feature>
<dbReference type="SUPFAM" id="SSF47370">
    <property type="entry name" value="Bromodomain"/>
    <property type="match status" value="1"/>
</dbReference>
<evidence type="ECO:0000256" key="7">
    <source>
        <dbReference type="ARBA" id="ARBA00023117"/>
    </source>
</evidence>
<dbReference type="GO" id="GO:0045944">
    <property type="term" value="P:positive regulation of transcription by RNA polymerase II"/>
    <property type="evidence" value="ECO:0007669"/>
    <property type="project" value="TreeGrafter"/>
</dbReference>
<evidence type="ECO:0000256" key="1">
    <source>
        <dbReference type="ARBA" id="ARBA00004123"/>
    </source>
</evidence>
<evidence type="ECO:0000256" key="10">
    <source>
        <dbReference type="ARBA" id="ARBA00023242"/>
    </source>
</evidence>
<evidence type="ECO:0000313" key="17">
    <source>
        <dbReference type="Proteomes" id="UP001212997"/>
    </source>
</evidence>
<accession>A0AAD5UZE0</accession>
<dbReference type="Gene3D" id="3.40.630.30">
    <property type="match status" value="1"/>
</dbReference>
<dbReference type="InterPro" id="IPR037800">
    <property type="entry name" value="GCN5"/>
</dbReference>
<evidence type="ECO:0000256" key="3">
    <source>
        <dbReference type="ARBA" id="ARBA00013184"/>
    </source>
</evidence>
<evidence type="ECO:0000256" key="6">
    <source>
        <dbReference type="ARBA" id="ARBA00023015"/>
    </source>
</evidence>
<keyword evidence="5" id="KW-0156">Chromatin regulator</keyword>
<reference evidence="16" key="1">
    <citation type="submission" date="2022-07" db="EMBL/GenBank/DDBJ databases">
        <title>Genome Sequence of Physisporinus lineatus.</title>
        <authorList>
            <person name="Buettner E."/>
        </authorList>
    </citation>
    <scope>NUCLEOTIDE SEQUENCE</scope>
    <source>
        <strain evidence="16">VT162</strain>
    </source>
</reference>
<dbReference type="Proteomes" id="UP001212997">
    <property type="component" value="Unassembled WGS sequence"/>
</dbReference>
<dbReference type="GO" id="GO:0005634">
    <property type="term" value="C:nucleus"/>
    <property type="evidence" value="ECO:0007669"/>
    <property type="project" value="UniProtKB-SubCell"/>
</dbReference>
<evidence type="ECO:0000256" key="8">
    <source>
        <dbReference type="ARBA" id="ARBA00023159"/>
    </source>
</evidence>
<feature type="compositionally biased region" description="Polar residues" evidence="13">
    <location>
        <begin position="240"/>
        <end position="253"/>
    </location>
</feature>
<evidence type="ECO:0000259" key="14">
    <source>
        <dbReference type="PROSITE" id="PS50014"/>
    </source>
</evidence>
<dbReference type="InterPro" id="IPR036427">
    <property type="entry name" value="Bromodomain-like_sf"/>
</dbReference>
<keyword evidence="7 12" id="KW-0103">Bromodomain</keyword>
<dbReference type="GO" id="GO:0010484">
    <property type="term" value="F:histone H3 acetyltransferase activity"/>
    <property type="evidence" value="ECO:0007669"/>
    <property type="project" value="TreeGrafter"/>
</dbReference>
<feature type="domain" description="N-acetyltransferase" evidence="15">
    <location>
        <begin position="408"/>
        <end position="564"/>
    </location>
</feature>
<dbReference type="Gene3D" id="1.20.920.10">
    <property type="entry name" value="Bromodomain-like"/>
    <property type="match status" value="1"/>
</dbReference>
<gene>
    <name evidence="16" type="ORF">NLI96_g10146</name>
</gene>
<dbReference type="CDD" id="cd05509">
    <property type="entry name" value="Bromo_gcn5_like"/>
    <property type="match status" value="1"/>
</dbReference>
<dbReference type="InterPro" id="IPR016181">
    <property type="entry name" value="Acyl_CoA_acyltransferase"/>
</dbReference>
<keyword evidence="6" id="KW-0805">Transcription regulation</keyword>
<evidence type="ECO:0000256" key="2">
    <source>
        <dbReference type="ARBA" id="ARBA00008607"/>
    </source>
</evidence>
<name>A0AAD5UZE0_9APHY</name>
<dbReference type="PANTHER" id="PTHR45750:SF3">
    <property type="entry name" value="HISTONE ACETYLTRANSFERASE"/>
    <property type="match status" value="1"/>
</dbReference>
<keyword evidence="8" id="KW-0010">Activator</keyword>
<evidence type="ECO:0000256" key="12">
    <source>
        <dbReference type="PROSITE-ProRule" id="PRU00035"/>
    </source>
</evidence>
<dbReference type="InterPro" id="IPR000182">
    <property type="entry name" value="GNAT_dom"/>
</dbReference>
<comment type="subcellular location">
    <subcellularLocation>
        <location evidence="1">Nucleus</location>
    </subcellularLocation>
</comment>
<sequence length="745" mass="83477">MDQLKLKLPYIPSDGLQELRNDLANGHHWHGQEILRVVARGIRANPNPASALSYDHTLILRSSSVPLPPGMELKVLYPASHHLQELDQVALALKISRHHQCLACSEQGLMPCHGLKPPPGFRVLLDTESRLEVQFAELTEYGFEPEENEPTYLIFCGCGHDAMQHGADMNLLGHDEFIRRARVAIRCDELLQDLDRLLDFDYLDNDIQSLRMQMQIPAADSPPRSPLSDLLGSMIPSSPAERQQVSRASSFLSDTAPFEPPSKRRRVSFSSGSSLSESDSDSSGDEEKPLAAEKRSNRPRKTNGKGKKSRPGQRTGGKGMPGKKKSKSHTAPTSILPPTEEERADMEPPAVNGINGHEVKVKVEDKMDEGQLTRLATGVTVDAGNNATTNGQNKPEKPSHIELRKGIIKIVPVENDGEPRSFVILTGLKTLFQKQLPKMPREYIARLVYDSNSKCLAIIKRGYKVVGGICFRPFPHRGFAEIVFFATASVDQVKGYGGMLMDHFKSHIKDTYPAMMHFLTYADNYAVGYFRKQGFSKEISLDRSVWAGYIKDYEGGTIMQCTMLDKVDYLKTKEIIAQQREAILEKIREKSKSHIVYAGLNMWRGHGIPLDPRDIPGLRESGWTPSMAALTARPSQRNPDHTIMTKLLSELQQNPLAWPFLQPVPTDEVTDYLEYIKKPMDFSTMEHKLETNQYSGLDSFLVDAQLVFDNCRAYNAEGTTYHKSANKLEKALKDKLAELKSKQSD</sequence>
<evidence type="ECO:0000313" key="16">
    <source>
        <dbReference type="EMBL" id="KAJ3477906.1"/>
    </source>
</evidence>
<comment type="caution">
    <text evidence="16">The sequence shown here is derived from an EMBL/GenBank/DDBJ whole genome shotgun (WGS) entry which is preliminary data.</text>
</comment>
<feature type="domain" description="Bromo" evidence="14">
    <location>
        <begin position="652"/>
        <end position="722"/>
    </location>
</feature>
<dbReference type="InterPro" id="IPR018359">
    <property type="entry name" value="Bromodomain_CS"/>
</dbReference>
<dbReference type="PROSITE" id="PS00633">
    <property type="entry name" value="BROMODOMAIN_1"/>
    <property type="match status" value="1"/>
</dbReference>
<feature type="compositionally biased region" description="Basic and acidic residues" evidence="13">
    <location>
        <begin position="285"/>
        <end position="296"/>
    </location>
</feature>
<dbReference type="AlphaFoldDB" id="A0AAD5UZE0"/>
<dbReference type="EC" id="2.3.1.48" evidence="3"/>
<keyword evidence="9" id="KW-0804">Transcription</keyword>
<proteinExistence type="inferred from homology"/>
<dbReference type="SUPFAM" id="SSF55729">
    <property type="entry name" value="Acyl-CoA N-acyltransferases (Nat)"/>
    <property type="match status" value="1"/>
</dbReference>
<evidence type="ECO:0000256" key="5">
    <source>
        <dbReference type="ARBA" id="ARBA00022853"/>
    </source>
</evidence>
<dbReference type="CDD" id="cd04301">
    <property type="entry name" value="NAT_SF"/>
    <property type="match status" value="1"/>
</dbReference>
<dbReference type="PANTHER" id="PTHR45750">
    <property type="entry name" value="GH11602P"/>
    <property type="match status" value="1"/>
</dbReference>
<keyword evidence="17" id="KW-1185">Reference proteome</keyword>
<keyword evidence="11" id="KW-0012">Acyltransferase</keyword>
<dbReference type="EMBL" id="JANAWD010000555">
    <property type="protein sequence ID" value="KAJ3477906.1"/>
    <property type="molecule type" value="Genomic_DNA"/>
</dbReference>
<dbReference type="GO" id="GO:0000123">
    <property type="term" value="C:histone acetyltransferase complex"/>
    <property type="evidence" value="ECO:0007669"/>
    <property type="project" value="TreeGrafter"/>
</dbReference>
<dbReference type="InterPro" id="IPR001487">
    <property type="entry name" value="Bromodomain"/>
</dbReference>
<dbReference type="PRINTS" id="PR00503">
    <property type="entry name" value="BROMODOMAIN"/>
</dbReference>
<dbReference type="Pfam" id="PF00583">
    <property type="entry name" value="Acetyltransf_1"/>
    <property type="match status" value="1"/>
</dbReference>
<feature type="region of interest" description="Disordered" evidence="13">
    <location>
        <begin position="216"/>
        <end position="357"/>
    </location>
</feature>
<dbReference type="PROSITE" id="PS50014">
    <property type="entry name" value="BROMODOMAIN_2"/>
    <property type="match status" value="1"/>
</dbReference>
<keyword evidence="4" id="KW-0808">Transferase</keyword>
<evidence type="ECO:0000256" key="13">
    <source>
        <dbReference type="SAM" id="MobiDB-lite"/>
    </source>
</evidence>
<dbReference type="SMART" id="SM00297">
    <property type="entry name" value="BROMO"/>
    <property type="match status" value="1"/>
</dbReference>
<evidence type="ECO:0000256" key="4">
    <source>
        <dbReference type="ARBA" id="ARBA00022679"/>
    </source>
</evidence>
<comment type="similarity">
    <text evidence="2">Belongs to the acetyltransferase family. GCN5 subfamily.</text>
</comment>
<dbReference type="PROSITE" id="PS51186">
    <property type="entry name" value="GNAT"/>
    <property type="match status" value="1"/>
</dbReference>
<evidence type="ECO:0000256" key="11">
    <source>
        <dbReference type="ARBA" id="ARBA00023315"/>
    </source>
</evidence>
<dbReference type="Pfam" id="PF00439">
    <property type="entry name" value="Bromodomain"/>
    <property type="match status" value="1"/>
</dbReference>
<evidence type="ECO:0000259" key="15">
    <source>
        <dbReference type="PROSITE" id="PS51186"/>
    </source>
</evidence>
<evidence type="ECO:0000256" key="9">
    <source>
        <dbReference type="ARBA" id="ARBA00023163"/>
    </source>
</evidence>
<keyword evidence="10" id="KW-0539">Nucleus</keyword>
<protein>
    <recommendedName>
        <fullName evidence="3">histone acetyltransferase</fullName>
        <ecNumber evidence="3">2.3.1.48</ecNumber>
    </recommendedName>
</protein>